<reference evidence="5 6" key="1">
    <citation type="submission" date="2018-06" db="EMBL/GenBank/DDBJ databases">
        <title>Draft Whole-Genome Sequence of the purple photosynthetic bacterium Rhodospeudomonas palustris XCP.</title>
        <authorList>
            <person name="Rayyan A."/>
            <person name="Meyer T.E."/>
            <person name="Kyndt J.A."/>
        </authorList>
    </citation>
    <scope>NUCLEOTIDE SEQUENCE [LARGE SCALE GENOMIC DNA]</scope>
    <source>
        <strain evidence="5 6">XCP</strain>
    </source>
</reference>
<feature type="transmembrane region" description="Helical" evidence="3">
    <location>
        <begin position="216"/>
        <end position="237"/>
    </location>
</feature>
<dbReference type="Pfam" id="PF00990">
    <property type="entry name" value="GGDEF"/>
    <property type="match status" value="1"/>
</dbReference>
<name>A0A323UK05_RHOPL</name>
<keyword evidence="3" id="KW-0472">Membrane</keyword>
<evidence type="ECO:0000256" key="2">
    <source>
        <dbReference type="ARBA" id="ARBA00034247"/>
    </source>
</evidence>
<gene>
    <name evidence="5" type="ORF">DNX69_09040</name>
</gene>
<dbReference type="EC" id="2.7.7.65" evidence="1"/>
<feature type="transmembrane region" description="Helical" evidence="3">
    <location>
        <begin position="30"/>
        <end position="53"/>
    </location>
</feature>
<sequence>MDLDSRWRQNTRASVCEVATFEMPGSVVRITLSLIGPGIIGVFGLAFLAAWSYDRRRPYLALLAAACALFALGAASQILYWPRDTGLNAMVSGALYTCAVIAAVEGVLIRSGRAFGVWIDVEIFAAFSLALYYFFYVDRSLLARIYVQNFGYGLLVCVAALRLAHLRHGRVVDRILFWTLLLFGLHFFPRTVFTVGASPPSGGPLAFADSVFWQTLQLSLAVLGAALAMAILAAAVSDLIDDLRRERDLDHLTGLLNRRGFEAEIAAPMRRAPAGAALILCDVDHFKPINDSFGHDVGDVVLKEIGAILRRTARKGDLVGRWGGEEFAVFLPDTSLSEAAACAERLRQTIRKGRIPALGNRPVTASFGVATTREAGDWAALYKLADNRLYQAKASGRDRTVDCGM</sequence>
<dbReference type="NCBIfam" id="TIGR00254">
    <property type="entry name" value="GGDEF"/>
    <property type="match status" value="1"/>
</dbReference>
<dbReference type="OrthoDB" id="9812260at2"/>
<dbReference type="Gene3D" id="3.30.70.270">
    <property type="match status" value="1"/>
</dbReference>
<dbReference type="PROSITE" id="PS50887">
    <property type="entry name" value="GGDEF"/>
    <property type="match status" value="1"/>
</dbReference>
<dbReference type="InterPro" id="IPR029787">
    <property type="entry name" value="Nucleotide_cyclase"/>
</dbReference>
<dbReference type="PANTHER" id="PTHR45138:SF9">
    <property type="entry name" value="DIGUANYLATE CYCLASE DGCM-RELATED"/>
    <property type="match status" value="1"/>
</dbReference>
<dbReference type="EMBL" id="QKQS01000013">
    <property type="protein sequence ID" value="PZA12537.1"/>
    <property type="molecule type" value="Genomic_DNA"/>
</dbReference>
<dbReference type="InterPro" id="IPR043128">
    <property type="entry name" value="Rev_trsase/Diguanyl_cyclase"/>
</dbReference>
<dbReference type="PANTHER" id="PTHR45138">
    <property type="entry name" value="REGULATORY COMPONENTS OF SENSORY TRANSDUCTION SYSTEM"/>
    <property type="match status" value="1"/>
</dbReference>
<dbReference type="AlphaFoldDB" id="A0A323UK05"/>
<comment type="caution">
    <text evidence="5">The sequence shown here is derived from an EMBL/GenBank/DDBJ whole genome shotgun (WGS) entry which is preliminary data.</text>
</comment>
<evidence type="ECO:0000256" key="1">
    <source>
        <dbReference type="ARBA" id="ARBA00012528"/>
    </source>
</evidence>
<evidence type="ECO:0000313" key="5">
    <source>
        <dbReference type="EMBL" id="PZA12537.1"/>
    </source>
</evidence>
<dbReference type="CDD" id="cd01949">
    <property type="entry name" value="GGDEF"/>
    <property type="match status" value="1"/>
</dbReference>
<comment type="catalytic activity">
    <reaction evidence="2">
        <text>2 GTP = 3',3'-c-di-GMP + 2 diphosphate</text>
        <dbReference type="Rhea" id="RHEA:24898"/>
        <dbReference type="ChEBI" id="CHEBI:33019"/>
        <dbReference type="ChEBI" id="CHEBI:37565"/>
        <dbReference type="ChEBI" id="CHEBI:58805"/>
        <dbReference type="EC" id="2.7.7.65"/>
    </reaction>
</comment>
<evidence type="ECO:0000313" key="6">
    <source>
        <dbReference type="Proteomes" id="UP000248134"/>
    </source>
</evidence>
<keyword evidence="3" id="KW-0812">Transmembrane</keyword>
<accession>A0A323UK05</accession>
<evidence type="ECO:0000259" key="4">
    <source>
        <dbReference type="PROSITE" id="PS50887"/>
    </source>
</evidence>
<protein>
    <recommendedName>
        <fullName evidence="1">diguanylate cyclase</fullName>
        <ecNumber evidence="1">2.7.7.65</ecNumber>
    </recommendedName>
</protein>
<dbReference type="GO" id="GO:0052621">
    <property type="term" value="F:diguanylate cyclase activity"/>
    <property type="evidence" value="ECO:0007669"/>
    <property type="project" value="UniProtKB-EC"/>
</dbReference>
<feature type="transmembrane region" description="Helical" evidence="3">
    <location>
        <begin position="141"/>
        <end position="163"/>
    </location>
</feature>
<feature type="transmembrane region" description="Helical" evidence="3">
    <location>
        <begin position="60"/>
        <end position="81"/>
    </location>
</feature>
<evidence type="ECO:0000256" key="3">
    <source>
        <dbReference type="SAM" id="Phobius"/>
    </source>
</evidence>
<feature type="domain" description="GGDEF" evidence="4">
    <location>
        <begin position="274"/>
        <end position="405"/>
    </location>
</feature>
<feature type="transmembrane region" description="Helical" evidence="3">
    <location>
        <begin position="87"/>
        <end position="108"/>
    </location>
</feature>
<dbReference type="InterPro" id="IPR000160">
    <property type="entry name" value="GGDEF_dom"/>
</dbReference>
<proteinExistence type="predicted"/>
<feature type="transmembrane region" description="Helical" evidence="3">
    <location>
        <begin position="115"/>
        <end position="135"/>
    </location>
</feature>
<dbReference type="FunFam" id="3.30.70.270:FF:000001">
    <property type="entry name" value="Diguanylate cyclase domain protein"/>
    <property type="match status" value="1"/>
</dbReference>
<organism evidence="5 6">
    <name type="scientific">Rhodopseudomonas palustris</name>
    <dbReference type="NCBI Taxonomy" id="1076"/>
    <lineage>
        <taxon>Bacteria</taxon>
        <taxon>Pseudomonadati</taxon>
        <taxon>Pseudomonadota</taxon>
        <taxon>Alphaproteobacteria</taxon>
        <taxon>Hyphomicrobiales</taxon>
        <taxon>Nitrobacteraceae</taxon>
        <taxon>Rhodopseudomonas</taxon>
    </lineage>
</organism>
<dbReference type="Proteomes" id="UP000248134">
    <property type="component" value="Unassembled WGS sequence"/>
</dbReference>
<dbReference type="SUPFAM" id="SSF55073">
    <property type="entry name" value="Nucleotide cyclase"/>
    <property type="match status" value="1"/>
</dbReference>
<dbReference type="InterPro" id="IPR050469">
    <property type="entry name" value="Diguanylate_Cyclase"/>
</dbReference>
<keyword evidence="3" id="KW-1133">Transmembrane helix</keyword>
<dbReference type="SMART" id="SM00267">
    <property type="entry name" value="GGDEF"/>
    <property type="match status" value="1"/>
</dbReference>
<feature type="transmembrane region" description="Helical" evidence="3">
    <location>
        <begin position="175"/>
        <end position="196"/>
    </location>
</feature>